<keyword evidence="4" id="KW-1185">Reference proteome</keyword>
<feature type="region of interest" description="Disordered" evidence="1">
    <location>
        <begin position="305"/>
        <end position="337"/>
    </location>
</feature>
<dbReference type="Proteomes" id="UP000583454">
    <property type="component" value="Unassembled WGS sequence"/>
</dbReference>
<evidence type="ECO:0000313" key="4">
    <source>
        <dbReference type="Proteomes" id="UP000583454"/>
    </source>
</evidence>
<evidence type="ECO:0000313" key="3">
    <source>
        <dbReference type="EMBL" id="MBB5756515.1"/>
    </source>
</evidence>
<dbReference type="EMBL" id="JACHOP010000003">
    <property type="protein sequence ID" value="MBB5756515.1"/>
    <property type="molecule type" value="Genomic_DNA"/>
</dbReference>
<feature type="signal peptide" evidence="2">
    <location>
        <begin position="1"/>
        <end position="21"/>
    </location>
</feature>
<dbReference type="AlphaFoldDB" id="A0A840ZH87"/>
<gene>
    <name evidence="3" type="ORF">HNR00_001213</name>
</gene>
<evidence type="ECO:0000256" key="1">
    <source>
        <dbReference type="SAM" id="MobiDB-lite"/>
    </source>
</evidence>
<reference evidence="3 4" key="1">
    <citation type="submission" date="2020-08" db="EMBL/GenBank/DDBJ databases">
        <title>Genomic Encyclopedia of Type Strains, Phase IV (KMG-IV): sequencing the most valuable type-strain genomes for metagenomic binning, comparative biology and taxonomic classification.</title>
        <authorList>
            <person name="Goeker M."/>
        </authorList>
    </citation>
    <scope>NUCLEOTIDE SEQUENCE [LARGE SCALE GENOMIC DNA]</scope>
    <source>
        <strain evidence="3 4">DSM 2163</strain>
    </source>
</reference>
<dbReference type="RefSeq" id="WP_183566393.1">
    <property type="nucleotide sequence ID" value="NZ_JACHOP010000003.1"/>
</dbReference>
<keyword evidence="2" id="KW-0732">Signal</keyword>
<sequence length="337" mass="36943">MRSKYSILAILVALLVAGCAADRNNLHALYIASTFDSLLTKQVAYNLLETYHNRYKVPSYVKIGTQTARTSEAINPTFAIPILPQKTITQGSSFSRGIQNANTGISLQLQALTEATYTITTIDDPDGLRRLRLLFQYAVGHIDEFEFEANYPIFVSGDSATYEELDPKKRSYVRRVCEKLSDDGGYCEKYGFLPIKPDLTFIRTPGCIMCDYNTPLRDLRPNAPRNAYVLQKNFKIFGRSCKEDKSAPVCDNTNAALLFYPPNEIGADAVPVTTVTGDVLHLKGERGIEGFNELTLFAQEASSQGAAGIGDGGQSFGRKSPPLLRVSSPTSGGGLLQ</sequence>
<evidence type="ECO:0008006" key="5">
    <source>
        <dbReference type="Google" id="ProtNLM"/>
    </source>
</evidence>
<dbReference type="PROSITE" id="PS51257">
    <property type="entry name" value="PROKAR_LIPOPROTEIN"/>
    <property type="match status" value="1"/>
</dbReference>
<organism evidence="3 4">
    <name type="scientific">Methylorubrum rhodinum</name>
    <dbReference type="NCBI Taxonomy" id="29428"/>
    <lineage>
        <taxon>Bacteria</taxon>
        <taxon>Pseudomonadati</taxon>
        <taxon>Pseudomonadota</taxon>
        <taxon>Alphaproteobacteria</taxon>
        <taxon>Hyphomicrobiales</taxon>
        <taxon>Methylobacteriaceae</taxon>
        <taxon>Methylorubrum</taxon>
    </lineage>
</organism>
<accession>A0A840ZH87</accession>
<evidence type="ECO:0000256" key="2">
    <source>
        <dbReference type="SAM" id="SignalP"/>
    </source>
</evidence>
<feature type="chain" id="PRO_5032650216" description="Lipoprotein" evidence="2">
    <location>
        <begin position="22"/>
        <end position="337"/>
    </location>
</feature>
<proteinExistence type="predicted"/>
<protein>
    <recommendedName>
        <fullName evidence="5">Lipoprotein</fullName>
    </recommendedName>
</protein>
<name>A0A840ZH87_9HYPH</name>
<comment type="caution">
    <text evidence="3">The sequence shown here is derived from an EMBL/GenBank/DDBJ whole genome shotgun (WGS) entry which is preliminary data.</text>
</comment>